<comment type="caution">
    <text evidence="9">Lacks conserved residue(s) required for the propagation of feature annotation.</text>
</comment>
<dbReference type="OrthoDB" id="415590at2759"/>
<feature type="binding site" evidence="9">
    <location>
        <position position="369"/>
    </location>
    <ligand>
        <name>K(+)</name>
        <dbReference type="ChEBI" id="CHEBI:29103"/>
    </ligand>
</feature>
<keyword evidence="9" id="KW-0539">Nucleus</keyword>
<dbReference type="EMBL" id="OOIP01000004">
    <property type="protein sequence ID" value="SPO36277.1"/>
    <property type="molecule type" value="Genomic_DNA"/>
</dbReference>
<feature type="active site" description="Proton acceptor" evidence="9">
    <location>
        <position position="301"/>
    </location>
</feature>
<comment type="function">
    <text evidence="9">Catalyzes the phosphorylation of ribose at O-5 in a reaction requiring ATP and magnesium. The resulting D-ribose-5-phosphate can then be used either for sythesis of nucleotides, histidine, and tryptophan, or as a component of the pentose phosphate pathway.</text>
</comment>
<dbReference type="Proteomes" id="UP000323386">
    <property type="component" value="Unassembled WGS sequence"/>
</dbReference>
<organism evidence="11 12">
    <name type="scientific">Pseudozyma flocculosa</name>
    <dbReference type="NCBI Taxonomy" id="84751"/>
    <lineage>
        <taxon>Eukaryota</taxon>
        <taxon>Fungi</taxon>
        <taxon>Dikarya</taxon>
        <taxon>Basidiomycota</taxon>
        <taxon>Ustilaginomycotina</taxon>
        <taxon>Ustilaginomycetes</taxon>
        <taxon>Ustilaginales</taxon>
        <taxon>Ustilaginaceae</taxon>
        <taxon>Pseudozyma</taxon>
    </lineage>
</organism>
<dbReference type="InterPro" id="IPR011877">
    <property type="entry name" value="Ribokinase"/>
</dbReference>
<keyword evidence="4 9" id="KW-0418">Kinase</keyword>
<comment type="cofactor">
    <cofactor evidence="9">
        <name>Mg(2+)</name>
        <dbReference type="ChEBI" id="CHEBI:18420"/>
    </cofactor>
    <text evidence="9">Requires a divalent cation, most likely magnesium in vivo, as an electrophilic catalyst to aid phosphoryl group transfer. It is the chelate of the metal and the nucleotide that is the actual substrate.</text>
</comment>
<dbReference type="CDD" id="cd01174">
    <property type="entry name" value="ribokinase"/>
    <property type="match status" value="1"/>
</dbReference>
<keyword evidence="5 9" id="KW-0067">ATP-binding</keyword>
<feature type="binding site" evidence="9">
    <location>
        <position position="301"/>
    </location>
    <ligand>
        <name>substrate</name>
    </ligand>
</feature>
<dbReference type="InterPro" id="IPR011611">
    <property type="entry name" value="PfkB_dom"/>
</dbReference>
<dbReference type="InterPro" id="IPR029056">
    <property type="entry name" value="Ribokinase-like"/>
</dbReference>
<dbReference type="GO" id="GO:0004747">
    <property type="term" value="F:ribokinase activity"/>
    <property type="evidence" value="ECO:0007669"/>
    <property type="project" value="UniProtKB-UniRule"/>
</dbReference>
<dbReference type="EC" id="2.7.1.15" evidence="9"/>
<comment type="pathway">
    <text evidence="9">Carbohydrate metabolism; D-ribose degradation; D-ribose 5-phosphate from beta-D-ribopyranose: step 2/2.</text>
</comment>
<evidence type="ECO:0000256" key="7">
    <source>
        <dbReference type="ARBA" id="ARBA00022958"/>
    </source>
</evidence>
<accession>A0A5C3EY04</accession>
<evidence type="ECO:0000313" key="12">
    <source>
        <dbReference type="Proteomes" id="UP000323386"/>
    </source>
</evidence>
<reference evidence="11 12" key="1">
    <citation type="submission" date="2018-03" db="EMBL/GenBank/DDBJ databases">
        <authorList>
            <person name="Guldener U."/>
        </authorList>
    </citation>
    <scope>NUCLEOTIDE SEQUENCE [LARGE SCALE GENOMIC DNA]</scope>
    <source>
        <strain evidence="11 12">DAOM196992</strain>
    </source>
</reference>
<feature type="binding site" evidence="9">
    <location>
        <position position="365"/>
    </location>
    <ligand>
        <name>K(+)</name>
        <dbReference type="ChEBI" id="CHEBI:29103"/>
    </ligand>
</feature>
<feature type="binding site" evidence="9">
    <location>
        <position position="297"/>
    </location>
    <ligand>
        <name>K(+)</name>
        <dbReference type="ChEBI" id="CHEBI:29103"/>
    </ligand>
</feature>
<keyword evidence="12" id="KW-1185">Reference proteome</keyword>
<proteinExistence type="inferred from homology"/>
<dbReference type="InterPro" id="IPR002139">
    <property type="entry name" value="Ribo/fructo_kinase"/>
</dbReference>
<evidence type="ECO:0000256" key="9">
    <source>
        <dbReference type="HAMAP-Rule" id="MF_03215"/>
    </source>
</evidence>
<keyword evidence="8 9" id="KW-0119">Carbohydrate metabolism</keyword>
<feature type="binding site" evidence="9">
    <location>
        <position position="295"/>
    </location>
    <ligand>
        <name>K(+)</name>
        <dbReference type="ChEBI" id="CHEBI:29103"/>
    </ligand>
</feature>
<dbReference type="PANTHER" id="PTHR10584">
    <property type="entry name" value="SUGAR KINASE"/>
    <property type="match status" value="1"/>
</dbReference>
<comment type="subunit">
    <text evidence="9">Homodimer.</text>
</comment>
<feature type="binding site" evidence="9">
    <location>
        <begin position="300"/>
        <end position="301"/>
    </location>
    <ligand>
        <name>ATP</name>
        <dbReference type="ChEBI" id="CHEBI:30616"/>
    </ligand>
</feature>
<sequence length="381" mass="39592">MASSSSSSSNSAPFCLVKSSINVDETFDVPHIVAPGETLSSTGLTSRPGGKGANVSAAIALAGAPVRFSGAVGSDAPWPLDELACRGVDIDGVETLKDQPTGRAFIQIAADGENSIVLLKGANYATSSSTSDPETVFSSAPRLITHLVVHNEIPLAVTTAFLEYAQRTRSGGQAPRITSIFNPSPMPTPDELRSFPWSAIDVLIVNEGEGSELLNALDARGADAVPSDLVQGSDERSRRVVDALADLEALKHTAWIVLTRGSRGVMARIQVAPAASPAQRTFFSLPSPKPRQVRDTTGAGDTFAGNLVAALMGVNLSESAARNADGDDVESATQQASAAAKSDDHVNRVLTWACMAASVACETVGAMRSIPKAEDVKARLA</sequence>
<keyword evidence="6 9" id="KW-0460">Magnesium</keyword>
<protein>
    <recommendedName>
        <fullName evidence="9">Ribokinase</fullName>
        <shortName evidence="9">RK</shortName>
        <ecNumber evidence="9">2.7.1.15</ecNumber>
    </recommendedName>
</protein>
<dbReference type="Gene3D" id="3.40.1190.20">
    <property type="match status" value="1"/>
</dbReference>
<feature type="binding site" evidence="9">
    <location>
        <position position="152"/>
    </location>
    <ligand>
        <name>substrate</name>
    </ligand>
</feature>
<dbReference type="GO" id="GO:0046872">
    <property type="term" value="F:metal ion binding"/>
    <property type="evidence" value="ECO:0007669"/>
    <property type="project" value="UniProtKB-KW"/>
</dbReference>
<dbReference type="PANTHER" id="PTHR10584:SF166">
    <property type="entry name" value="RIBOKINASE"/>
    <property type="match status" value="1"/>
</dbReference>
<feature type="binding site" evidence="9">
    <location>
        <position position="206"/>
    </location>
    <ligand>
        <name>ATP</name>
        <dbReference type="ChEBI" id="CHEBI:30616"/>
    </ligand>
</feature>
<dbReference type="HAMAP" id="MF_01987">
    <property type="entry name" value="Ribokinase"/>
    <property type="match status" value="1"/>
</dbReference>
<evidence type="ECO:0000256" key="1">
    <source>
        <dbReference type="ARBA" id="ARBA00022679"/>
    </source>
</evidence>
<evidence type="ECO:0000256" key="8">
    <source>
        <dbReference type="ARBA" id="ARBA00023277"/>
    </source>
</evidence>
<feature type="binding site" evidence="9">
    <location>
        <position position="363"/>
    </location>
    <ligand>
        <name>K(+)</name>
        <dbReference type="ChEBI" id="CHEBI:29103"/>
    </ligand>
</feature>
<dbReference type="Pfam" id="PF00294">
    <property type="entry name" value="PfkB"/>
    <property type="match status" value="1"/>
</dbReference>
<comment type="subcellular location">
    <subcellularLocation>
        <location evidence="9">Cytoplasm</location>
    </subcellularLocation>
    <subcellularLocation>
        <location evidence="9">Nucleus</location>
    </subcellularLocation>
</comment>
<keyword evidence="3 9" id="KW-0547">Nucleotide-binding</keyword>
<evidence type="ECO:0000256" key="3">
    <source>
        <dbReference type="ARBA" id="ARBA00022741"/>
    </source>
</evidence>
<keyword evidence="9" id="KW-0963">Cytoplasm</keyword>
<dbReference type="GO" id="GO:0019303">
    <property type="term" value="P:D-ribose catabolic process"/>
    <property type="evidence" value="ECO:0007669"/>
    <property type="project" value="UniProtKB-UniRule"/>
</dbReference>
<dbReference type="GO" id="GO:0005524">
    <property type="term" value="F:ATP binding"/>
    <property type="evidence" value="ECO:0007669"/>
    <property type="project" value="UniProtKB-UniRule"/>
</dbReference>
<feature type="domain" description="Carbohydrate kinase PfkB" evidence="10">
    <location>
        <begin position="27"/>
        <end position="340"/>
    </location>
</feature>
<evidence type="ECO:0000256" key="2">
    <source>
        <dbReference type="ARBA" id="ARBA00022723"/>
    </source>
</evidence>
<keyword evidence="2 9" id="KW-0479">Metal-binding</keyword>
<keyword evidence="7 9" id="KW-0630">Potassium</keyword>
<dbReference type="PRINTS" id="PR00990">
    <property type="entry name" value="RIBOKINASE"/>
</dbReference>
<dbReference type="SUPFAM" id="SSF53613">
    <property type="entry name" value="Ribokinase-like"/>
    <property type="match status" value="1"/>
</dbReference>
<dbReference type="AlphaFoldDB" id="A0A5C3EY04"/>
<evidence type="ECO:0000313" key="11">
    <source>
        <dbReference type="EMBL" id="SPO36277.1"/>
    </source>
</evidence>
<comment type="catalytic activity">
    <reaction evidence="9">
        <text>D-ribose + ATP = D-ribose 5-phosphate + ADP + H(+)</text>
        <dbReference type="Rhea" id="RHEA:13697"/>
        <dbReference type="ChEBI" id="CHEBI:15378"/>
        <dbReference type="ChEBI" id="CHEBI:30616"/>
        <dbReference type="ChEBI" id="CHEBI:47013"/>
        <dbReference type="ChEBI" id="CHEBI:78346"/>
        <dbReference type="ChEBI" id="CHEBI:456216"/>
        <dbReference type="EC" id="2.7.1.15"/>
    </reaction>
</comment>
<keyword evidence="1 9" id="KW-0808">Transferase</keyword>
<evidence type="ECO:0000256" key="5">
    <source>
        <dbReference type="ARBA" id="ARBA00022840"/>
    </source>
</evidence>
<evidence type="ECO:0000256" key="6">
    <source>
        <dbReference type="ARBA" id="ARBA00022842"/>
    </source>
</evidence>
<evidence type="ECO:0000259" key="10">
    <source>
        <dbReference type="Pfam" id="PF00294"/>
    </source>
</evidence>
<dbReference type="GO" id="GO:0005634">
    <property type="term" value="C:nucleus"/>
    <property type="evidence" value="ECO:0007669"/>
    <property type="project" value="UniProtKB-SubCell"/>
</dbReference>
<gene>
    <name evidence="11" type="ORF">PSFLO_01748</name>
</gene>
<evidence type="ECO:0000256" key="4">
    <source>
        <dbReference type="ARBA" id="ARBA00022777"/>
    </source>
</evidence>
<comment type="similarity">
    <text evidence="9">Belongs to the carbohydrate kinase PfkB family. Ribokinase subfamily.</text>
</comment>
<dbReference type="GO" id="GO:0005737">
    <property type="term" value="C:cytoplasm"/>
    <property type="evidence" value="ECO:0007669"/>
    <property type="project" value="UniProtKB-SubCell"/>
</dbReference>
<feature type="binding site" evidence="9">
    <location>
        <begin position="22"/>
        <end position="24"/>
    </location>
    <ligand>
        <name>substrate</name>
    </ligand>
</feature>
<feature type="binding site" evidence="9">
    <location>
        <begin position="50"/>
        <end position="54"/>
    </location>
    <ligand>
        <name>substrate</name>
    </ligand>
</feature>
<feature type="binding site" evidence="9">
    <location>
        <position position="360"/>
    </location>
    <ligand>
        <name>K(+)</name>
        <dbReference type="ChEBI" id="CHEBI:29103"/>
    </ligand>
</feature>
<comment type="activity regulation">
    <text evidence="9">Activated by a monovalent cation that binds near, but not in, the active site. The most likely occupant of the site in vivo is potassium. Ion binding induces a conformational change that may alter substrate affinity.</text>
</comment>
<feature type="binding site" evidence="9">
    <location>
        <begin position="259"/>
        <end position="264"/>
    </location>
    <ligand>
        <name>ATP</name>
        <dbReference type="ChEBI" id="CHEBI:30616"/>
    </ligand>
</feature>
<name>A0A5C3EY04_9BASI</name>
<dbReference type="UniPathway" id="UPA00916">
    <property type="reaction ID" value="UER00889"/>
</dbReference>